<reference evidence="1 2" key="1">
    <citation type="submission" date="2018-05" db="EMBL/GenBank/DDBJ databases">
        <title>Reference genomes for bee gut microbiota database.</title>
        <authorList>
            <person name="Ellegaard K.M."/>
        </authorList>
    </citation>
    <scope>NUCLEOTIDE SEQUENCE [LARGE SCALE GENOMIC DNA]</scope>
    <source>
        <strain evidence="1 2">ESL0182</strain>
    </source>
</reference>
<dbReference type="OrthoDB" id="9940870at2"/>
<name>A0A2V4E2T3_9GAMM</name>
<dbReference type="RefSeq" id="WP_110434464.1">
    <property type="nucleotide sequence ID" value="NZ_QGLR01000014.1"/>
</dbReference>
<evidence type="ECO:0000313" key="1">
    <source>
        <dbReference type="EMBL" id="PXZ05116.1"/>
    </source>
</evidence>
<proteinExistence type="predicted"/>
<comment type="caution">
    <text evidence="1">The sequence shown here is derived from an EMBL/GenBank/DDBJ whole genome shotgun (WGS) entry which is preliminary data.</text>
</comment>
<sequence length="232" mass="27088">MNHKLDITNYHETMLHFQELIGLNVFIQFPVITEQLPSSYEINLENIAVNFYSDEPAYKNILQNNPNNFIKDYKDPVILLKKSKLVINNIKCAQILMVSKVKNKDYFHSWDTQFSKGDFQIVCYGKSLAYPDTMTFVCVIYTGSVELLFDESDMLLHTIGTGILFSQKEIEAINAKQAEKIIAYRNNIEDLNINNRYSRLWDPDYDQQFFSSTDEYPYCKFAIKDYDGSNNQ</sequence>
<protein>
    <submittedName>
        <fullName evidence="1">Uncharacterized protein</fullName>
    </submittedName>
</protein>
<dbReference type="Proteomes" id="UP000247932">
    <property type="component" value="Unassembled WGS sequence"/>
</dbReference>
<dbReference type="EMBL" id="QGLR01000014">
    <property type="protein sequence ID" value="PXZ05116.1"/>
    <property type="molecule type" value="Genomic_DNA"/>
</dbReference>
<keyword evidence="2" id="KW-1185">Reference proteome</keyword>
<organism evidence="1 2">
    <name type="scientific">Gilliamella apicola</name>
    <dbReference type="NCBI Taxonomy" id="1196095"/>
    <lineage>
        <taxon>Bacteria</taxon>
        <taxon>Pseudomonadati</taxon>
        <taxon>Pseudomonadota</taxon>
        <taxon>Gammaproteobacteria</taxon>
        <taxon>Orbales</taxon>
        <taxon>Orbaceae</taxon>
        <taxon>Gilliamella</taxon>
    </lineage>
</organism>
<accession>A0A2V4E2T3</accession>
<dbReference type="AlphaFoldDB" id="A0A2V4E2T3"/>
<evidence type="ECO:0000313" key="2">
    <source>
        <dbReference type="Proteomes" id="UP000247932"/>
    </source>
</evidence>
<gene>
    <name evidence="1" type="ORF">DKK70_13415</name>
</gene>